<feature type="region of interest" description="Disordered" evidence="4">
    <location>
        <begin position="162"/>
        <end position="193"/>
    </location>
</feature>
<dbReference type="GO" id="GO:0006487">
    <property type="term" value="P:protein N-linked glycosylation"/>
    <property type="evidence" value="ECO:0007669"/>
    <property type="project" value="TreeGrafter"/>
</dbReference>
<dbReference type="Proteomes" id="UP000028826">
    <property type="component" value="Unassembled WGS sequence"/>
</dbReference>
<dbReference type="Gene3D" id="1.50.10.10">
    <property type="match status" value="1"/>
</dbReference>
<evidence type="ECO:0000256" key="3">
    <source>
        <dbReference type="ARBA" id="ARBA00023295"/>
    </source>
</evidence>
<protein>
    <submittedName>
        <fullName evidence="6">Neutral trehalase</fullName>
    </submittedName>
</protein>
<feature type="domain" description="Mannosylglycerate hydrolase MGH1-like glycoside hydrolase" evidence="5">
    <location>
        <begin position="29"/>
        <end position="407"/>
    </location>
</feature>
<evidence type="ECO:0000256" key="4">
    <source>
        <dbReference type="SAM" id="MobiDB-lite"/>
    </source>
</evidence>
<reference evidence="6 7" key="1">
    <citation type="submission" date="2014-03" db="EMBL/GenBank/DDBJ databases">
        <title>Genome of Haematobacter massiliensis CCUG 47968.</title>
        <authorList>
            <person name="Wang D."/>
            <person name="Wang G."/>
        </authorList>
    </citation>
    <scope>NUCLEOTIDE SEQUENCE [LARGE SCALE GENOMIC DNA]</scope>
    <source>
        <strain evidence="6 7">CCUG 47968</strain>
    </source>
</reference>
<name>A0A086Y0S1_9RHOB</name>
<dbReference type="OrthoDB" id="9781878at2"/>
<keyword evidence="7" id="KW-1185">Reference proteome</keyword>
<dbReference type="InterPro" id="IPR004888">
    <property type="entry name" value="Glycoside_hydrolase_63"/>
</dbReference>
<dbReference type="RefSeq" id="WP_035712372.1">
    <property type="nucleotide sequence ID" value="NZ_CP035510.1"/>
</dbReference>
<gene>
    <name evidence="6" type="ORF">CN97_19700</name>
</gene>
<evidence type="ECO:0000259" key="5">
    <source>
        <dbReference type="Pfam" id="PF22422"/>
    </source>
</evidence>
<dbReference type="Pfam" id="PF22422">
    <property type="entry name" value="MGH1-like_GH"/>
    <property type="match status" value="1"/>
</dbReference>
<dbReference type="eggNOG" id="COG1626">
    <property type="taxonomic scope" value="Bacteria"/>
</dbReference>
<dbReference type="EMBL" id="JGYG01000009">
    <property type="protein sequence ID" value="KFI27871.1"/>
    <property type="molecule type" value="Genomic_DNA"/>
</dbReference>
<keyword evidence="2" id="KW-0378">Hydrolase</keyword>
<dbReference type="AlphaFoldDB" id="A0A086Y0S1"/>
<dbReference type="InterPro" id="IPR054491">
    <property type="entry name" value="MGH1-like_GH"/>
</dbReference>
<accession>A0A086Y0S1</accession>
<dbReference type="GO" id="GO:0009311">
    <property type="term" value="P:oligosaccharide metabolic process"/>
    <property type="evidence" value="ECO:0007669"/>
    <property type="project" value="InterPro"/>
</dbReference>
<dbReference type="PANTHER" id="PTHR10412:SF11">
    <property type="entry name" value="MANNOSYL-OLIGOSACCHARIDE GLUCOSIDASE"/>
    <property type="match status" value="1"/>
</dbReference>
<dbReference type="PANTHER" id="PTHR10412">
    <property type="entry name" value="MANNOSYL-OLIGOSACCHARIDE GLUCOSIDASE"/>
    <property type="match status" value="1"/>
</dbReference>
<dbReference type="STRING" id="195105.CN97_19700"/>
<dbReference type="InterPro" id="IPR012341">
    <property type="entry name" value="6hp_glycosidase-like_sf"/>
</dbReference>
<comment type="similarity">
    <text evidence="1">Belongs to the glycosyl hydrolase 63 family.</text>
</comment>
<organism evidence="6 7">
    <name type="scientific">Haematobacter massiliensis</name>
    <dbReference type="NCBI Taxonomy" id="195105"/>
    <lineage>
        <taxon>Bacteria</taxon>
        <taxon>Pseudomonadati</taxon>
        <taxon>Pseudomonadota</taxon>
        <taxon>Alphaproteobacteria</taxon>
        <taxon>Rhodobacterales</taxon>
        <taxon>Paracoccaceae</taxon>
        <taxon>Haematobacter</taxon>
    </lineage>
</organism>
<sequence length="419" mass="46960">MTTDYIAAAKAVLARNDRGGYTLPTDRLYPFQWNWDSAFVAMGFATYDVDRGCRELERLAEGQWPDGMIPHIVFHQPSDSYYPGPEVWRTHNAVATSGITQPPVFGMAVRVLHERGAPHARIRPLFEAALRWHRWWYSARDPEGTGLVALLHPWESGSDNSPAWDEALSRVPTTTREPVRRKDTGHVDPSMRPRDEDYQRFIHLVDTYADCDWEPARQWAAAPFRMGCVQTTAILLKAGEDLLTVAEALALPEAAEELRAMTARSRAALLSRWSPGHRRFLIRDLIAEADVITPTQAGFLPLLALDLPADIRDAAVAEMRRWMQGLRVAFPTTPADCPAYEPRRYWRGPVWPVIDWLLAAGLDRNGVPELADALRSSVSRAMETAGFVEYFHPGTGEGLGGQGFSWSAAAYLHFRSLSA</sequence>
<dbReference type="GO" id="GO:0004573">
    <property type="term" value="F:Glc3Man9GlcNAc2 oligosaccharide glucosidase activity"/>
    <property type="evidence" value="ECO:0007669"/>
    <property type="project" value="InterPro"/>
</dbReference>
<evidence type="ECO:0000256" key="1">
    <source>
        <dbReference type="ARBA" id="ARBA00010833"/>
    </source>
</evidence>
<keyword evidence="3" id="KW-0326">Glycosidase</keyword>
<feature type="compositionally biased region" description="Basic and acidic residues" evidence="4">
    <location>
        <begin position="177"/>
        <end position="193"/>
    </location>
</feature>
<evidence type="ECO:0000256" key="2">
    <source>
        <dbReference type="ARBA" id="ARBA00022801"/>
    </source>
</evidence>
<comment type="caution">
    <text evidence="6">The sequence shown here is derived from an EMBL/GenBank/DDBJ whole genome shotgun (WGS) entry which is preliminary data.</text>
</comment>
<evidence type="ECO:0000313" key="7">
    <source>
        <dbReference type="Proteomes" id="UP000028826"/>
    </source>
</evidence>
<evidence type="ECO:0000313" key="6">
    <source>
        <dbReference type="EMBL" id="KFI27871.1"/>
    </source>
</evidence>
<dbReference type="SUPFAM" id="SSF48208">
    <property type="entry name" value="Six-hairpin glycosidases"/>
    <property type="match status" value="1"/>
</dbReference>
<dbReference type="InterPro" id="IPR008928">
    <property type="entry name" value="6-hairpin_glycosidase_sf"/>
</dbReference>
<proteinExistence type="inferred from homology"/>